<organism evidence="1 2">
    <name type="scientific">Plakobranchus ocellatus</name>
    <dbReference type="NCBI Taxonomy" id="259542"/>
    <lineage>
        <taxon>Eukaryota</taxon>
        <taxon>Metazoa</taxon>
        <taxon>Spiralia</taxon>
        <taxon>Lophotrochozoa</taxon>
        <taxon>Mollusca</taxon>
        <taxon>Gastropoda</taxon>
        <taxon>Heterobranchia</taxon>
        <taxon>Euthyneura</taxon>
        <taxon>Panpulmonata</taxon>
        <taxon>Sacoglossa</taxon>
        <taxon>Placobranchoidea</taxon>
        <taxon>Plakobranchidae</taxon>
        <taxon>Plakobranchus</taxon>
    </lineage>
</organism>
<evidence type="ECO:0000313" key="1">
    <source>
        <dbReference type="EMBL" id="GFN75918.1"/>
    </source>
</evidence>
<dbReference type="AlphaFoldDB" id="A0AAV3Y125"/>
<protein>
    <submittedName>
        <fullName evidence="1">Uncharacterized protein</fullName>
    </submittedName>
</protein>
<keyword evidence="2" id="KW-1185">Reference proteome</keyword>
<accession>A0AAV3Y125</accession>
<dbReference type="EMBL" id="BLXT01000308">
    <property type="protein sequence ID" value="GFN75918.1"/>
    <property type="molecule type" value="Genomic_DNA"/>
</dbReference>
<sequence length="89" mass="9984">MGGTSGRDKPGERRYWGGASQMGILGRGKKMCRKSRDRHSTTPIFLAVRHQSSICTVAWPCEERDIQDASVYTATVLITDIETRHFRTG</sequence>
<reference evidence="1 2" key="1">
    <citation type="journal article" date="2021" name="Elife">
        <title>Chloroplast acquisition without the gene transfer in kleptoplastic sea slugs, Plakobranchus ocellatus.</title>
        <authorList>
            <person name="Maeda T."/>
            <person name="Takahashi S."/>
            <person name="Yoshida T."/>
            <person name="Shimamura S."/>
            <person name="Takaki Y."/>
            <person name="Nagai Y."/>
            <person name="Toyoda A."/>
            <person name="Suzuki Y."/>
            <person name="Arimoto A."/>
            <person name="Ishii H."/>
            <person name="Satoh N."/>
            <person name="Nishiyama T."/>
            <person name="Hasebe M."/>
            <person name="Maruyama T."/>
            <person name="Minagawa J."/>
            <person name="Obokata J."/>
            <person name="Shigenobu S."/>
        </authorList>
    </citation>
    <scope>NUCLEOTIDE SEQUENCE [LARGE SCALE GENOMIC DNA]</scope>
</reference>
<comment type="caution">
    <text evidence="1">The sequence shown here is derived from an EMBL/GenBank/DDBJ whole genome shotgun (WGS) entry which is preliminary data.</text>
</comment>
<name>A0AAV3Y125_9GAST</name>
<evidence type="ECO:0000313" key="2">
    <source>
        <dbReference type="Proteomes" id="UP000735302"/>
    </source>
</evidence>
<proteinExistence type="predicted"/>
<dbReference type="Proteomes" id="UP000735302">
    <property type="component" value="Unassembled WGS sequence"/>
</dbReference>
<gene>
    <name evidence="1" type="ORF">PoB_000242400</name>
</gene>